<dbReference type="Proteomes" id="UP000239181">
    <property type="component" value="Unassembled WGS sequence"/>
</dbReference>
<keyword evidence="2" id="KW-1185">Reference proteome</keyword>
<dbReference type="EMBL" id="PDET01000014">
    <property type="protein sequence ID" value="PRD14008.1"/>
    <property type="molecule type" value="Genomic_DNA"/>
</dbReference>
<accession>A0A2S9I887</accession>
<reference evidence="1 2" key="1">
    <citation type="submission" date="2017-10" db="EMBL/GenBank/DDBJ databases">
        <title>Draft genome of two endophytic bacteria isolated from 'guarana' Paullinia cupana (Mart.) Ducke.</title>
        <authorList>
            <person name="Siqueira K.A."/>
            <person name="Liotti R.G."/>
            <person name="Mendes T.A."/>
            <person name="Soares M.A."/>
        </authorList>
    </citation>
    <scope>NUCLEOTIDE SEQUENCE [LARGE SCALE GENOMIC DNA]</scope>
    <source>
        <strain evidence="1 2">342</strain>
    </source>
</reference>
<protein>
    <submittedName>
        <fullName evidence="1">Uncharacterized protein</fullName>
    </submittedName>
</protein>
<dbReference type="AlphaFoldDB" id="A0A2S9I887"/>
<proteinExistence type="predicted"/>
<name>A0A2S9I887_9GAMM</name>
<gene>
    <name evidence="1" type="ORF">CQW29_18570</name>
</gene>
<comment type="caution">
    <text evidence="1">The sequence shown here is derived from an EMBL/GenBank/DDBJ whole genome shotgun (WGS) entry which is preliminary data.</text>
</comment>
<sequence>MSRFTTLQIEKQITDALIAAGNSEEVAHTAAIEGANHYEKHSGATALTALAWAKTFIKSSRKIKGRLKRSKKRRM</sequence>
<evidence type="ECO:0000313" key="2">
    <source>
        <dbReference type="Proteomes" id="UP000239181"/>
    </source>
</evidence>
<dbReference type="RefSeq" id="WP_105594227.1">
    <property type="nucleotide sequence ID" value="NZ_PDET01000014.1"/>
</dbReference>
<organism evidence="1 2">
    <name type="scientific">Pantoea coffeiphila</name>
    <dbReference type="NCBI Taxonomy" id="1465635"/>
    <lineage>
        <taxon>Bacteria</taxon>
        <taxon>Pseudomonadati</taxon>
        <taxon>Pseudomonadota</taxon>
        <taxon>Gammaproteobacteria</taxon>
        <taxon>Enterobacterales</taxon>
        <taxon>Erwiniaceae</taxon>
        <taxon>Pantoea</taxon>
    </lineage>
</organism>
<evidence type="ECO:0000313" key="1">
    <source>
        <dbReference type="EMBL" id="PRD14008.1"/>
    </source>
</evidence>